<organism evidence="1 2">
    <name type="scientific">Nguyenibacter vanlangensis</name>
    <dbReference type="NCBI Taxonomy" id="1216886"/>
    <lineage>
        <taxon>Bacteria</taxon>
        <taxon>Pseudomonadati</taxon>
        <taxon>Pseudomonadota</taxon>
        <taxon>Alphaproteobacteria</taxon>
        <taxon>Acetobacterales</taxon>
        <taxon>Acetobacteraceae</taxon>
        <taxon>Nguyenibacter</taxon>
    </lineage>
</organism>
<reference evidence="1 2" key="1">
    <citation type="submission" date="2024-04" db="EMBL/GenBank/DDBJ databases">
        <title>Complete genome sequence of Nguyenibacter vanlangesis HBCM-1154, a strain capable of nitrogen fixation, IAA production, and phosphorus solubilization isolated from sugarcane soil.</title>
        <authorList>
            <person name="MY HANH P."/>
        </authorList>
    </citation>
    <scope>NUCLEOTIDE SEQUENCE [LARGE SCALE GENOMIC DNA]</scope>
    <source>
        <strain evidence="1 2">HBCM 1154</strain>
    </source>
</reference>
<sequence length="119" mass="13298">MRSDGTAVHAEELLIDVAVESWRLSRTFQRSLDFRNEKAAGRQSSQISYFQRKLADTLSLLGLRLVDLDGQPYDVGMAATALNAADFDADDVLYVDQMMEPIVMGPNGVRRTGTMMLRK</sequence>
<keyword evidence="2" id="KW-1185">Reference proteome</keyword>
<name>A0ABZ3D8E1_9PROT</name>
<dbReference type="Proteomes" id="UP001449795">
    <property type="component" value="Chromosome"/>
</dbReference>
<dbReference type="EMBL" id="CP152276">
    <property type="protein sequence ID" value="XAE43771.1"/>
    <property type="molecule type" value="Genomic_DNA"/>
</dbReference>
<dbReference type="RefSeq" id="WP_342629135.1">
    <property type="nucleotide sequence ID" value="NZ_CP152276.1"/>
</dbReference>
<protein>
    <submittedName>
        <fullName evidence="1">Uncharacterized protein</fullName>
    </submittedName>
</protein>
<gene>
    <name evidence="1" type="ORF">AAC691_04845</name>
</gene>
<proteinExistence type="predicted"/>
<accession>A0ABZ3D8E1</accession>
<evidence type="ECO:0000313" key="2">
    <source>
        <dbReference type="Proteomes" id="UP001449795"/>
    </source>
</evidence>
<evidence type="ECO:0000313" key="1">
    <source>
        <dbReference type="EMBL" id="XAE43771.1"/>
    </source>
</evidence>